<reference evidence="3" key="1">
    <citation type="journal article" date="2020" name="Nature">
        <title>Giant virus diversity and host interactions through global metagenomics.</title>
        <authorList>
            <person name="Schulz F."/>
            <person name="Roux S."/>
            <person name="Paez-Espino D."/>
            <person name="Jungbluth S."/>
            <person name="Walsh D.A."/>
            <person name="Denef V.J."/>
            <person name="McMahon K.D."/>
            <person name="Konstantinidis K.T."/>
            <person name="Eloe-Fadrosh E.A."/>
            <person name="Kyrpides N.C."/>
            <person name="Woyke T."/>
        </authorList>
    </citation>
    <scope>NUCLEOTIDE SEQUENCE</scope>
    <source>
        <strain evidence="3">GVMAG-M-3300024510-1</strain>
    </source>
</reference>
<proteinExistence type="predicted"/>
<keyword evidence="2" id="KW-1133">Transmembrane helix</keyword>
<protein>
    <submittedName>
        <fullName evidence="3">Uncharacterized protein</fullName>
    </submittedName>
</protein>
<evidence type="ECO:0000256" key="2">
    <source>
        <dbReference type="SAM" id="Phobius"/>
    </source>
</evidence>
<feature type="region of interest" description="Disordered" evidence="1">
    <location>
        <begin position="62"/>
        <end position="134"/>
    </location>
</feature>
<dbReference type="AlphaFoldDB" id="A0A6C0IUI4"/>
<evidence type="ECO:0000256" key="1">
    <source>
        <dbReference type="SAM" id="MobiDB-lite"/>
    </source>
</evidence>
<dbReference type="EMBL" id="MN740271">
    <property type="protein sequence ID" value="QHT96941.1"/>
    <property type="molecule type" value="Genomic_DNA"/>
</dbReference>
<name>A0A6C0IUI4_9ZZZZ</name>
<accession>A0A6C0IUI4</accession>
<evidence type="ECO:0000313" key="3">
    <source>
        <dbReference type="EMBL" id="QHT96941.1"/>
    </source>
</evidence>
<feature type="transmembrane region" description="Helical" evidence="2">
    <location>
        <begin position="234"/>
        <end position="251"/>
    </location>
</feature>
<feature type="compositionally biased region" description="Acidic residues" evidence="1">
    <location>
        <begin position="123"/>
        <end position="132"/>
    </location>
</feature>
<organism evidence="3">
    <name type="scientific">viral metagenome</name>
    <dbReference type="NCBI Taxonomy" id="1070528"/>
    <lineage>
        <taxon>unclassified sequences</taxon>
        <taxon>metagenomes</taxon>
        <taxon>organismal metagenomes</taxon>
    </lineage>
</organism>
<keyword evidence="2" id="KW-0472">Membrane</keyword>
<sequence length="255" mass="28835">MVCRYLRQGRADRAEIHIPARDRKMIQDAYTGMKIYSSTAYDPTSVVSFQVQQHVDEIFFNEDGGGYGKGAPVGPPAAAHDRPRAPQKQQKLNNAGRDDVRGTSLATAHSSDLMKQGQSGGELSEDGNGDVSEDQRVWVPGMGWMDRSAIPKHILDQLAMRRGAERMRTEEQAEAPPYPQYDTIDENVAVRLPPLRLNRTNTTTGGIPLTPPEKFISAKYHRYMRWPMARCDKYARTTIIVLIAAAFFTWWRKRR</sequence>
<keyword evidence="2" id="KW-0812">Transmembrane</keyword>